<evidence type="ECO:0000256" key="4">
    <source>
        <dbReference type="ARBA" id="ARBA00023002"/>
    </source>
</evidence>
<dbReference type="GO" id="GO:0005506">
    <property type="term" value="F:iron ion binding"/>
    <property type="evidence" value="ECO:0007669"/>
    <property type="project" value="InterPro"/>
</dbReference>
<dbReference type="PROSITE" id="PS51296">
    <property type="entry name" value="RIESKE"/>
    <property type="match status" value="1"/>
</dbReference>
<dbReference type="PANTHER" id="PTHR43756">
    <property type="entry name" value="CHOLINE MONOOXYGENASE, CHLOROPLASTIC"/>
    <property type="match status" value="1"/>
</dbReference>
<protein>
    <submittedName>
        <fullName evidence="8">Benzoate/toluate 1,2-dioxygenase alpha subunit</fullName>
    </submittedName>
</protein>
<proteinExistence type="inferred from homology"/>
<dbReference type="EMBL" id="SGXC01000004">
    <property type="protein sequence ID" value="RZS77077.1"/>
    <property type="molecule type" value="Genomic_DNA"/>
</dbReference>
<dbReference type="AlphaFoldDB" id="A0A4Q7N6U4"/>
<dbReference type="SUPFAM" id="SSF50022">
    <property type="entry name" value="ISP domain"/>
    <property type="match status" value="1"/>
</dbReference>
<accession>A0A4Q7N6U4</accession>
<evidence type="ECO:0000313" key="8">
    <source>
        <dbReference type="EMBL" id="RZS77077.1"/>
    </source>
</evidence>
<gene>
    <name evidence="8" type="ORF">EV675_5803</name>
</gene>
<reference evidence="8 9" key="1">
    <citation type="submission" date="2019-02" db="EMBL/GenBank/DDBJ databases">
        <title>Genomic Encyclopedia of Type Strains, Phase IV (KMG-IV): sequencing the most valuable type-strain genomes for metagenomic binning, comparative biology and taxonomic classification.</title>
        <authorList>
            <person name="Goeker M."/>
        </authorList>
    </citation>
    <scope>NUCLEOTIDE SEQUENCE [LARGE SCALE GENOMIC DNA]</scope>
    <source>
        <strain evidence="8 9">K24</strain>
    </source>
</reference>
<keyword evidence="8" id="KW-0223">Dioxygenase</keyword>
<dbReference type="OrthoDB" id="9790995at2"/>
<dbReference type="GO" id="GO:0051537">
    <property type="term" value="F:2 iron, 2 sulfur cluster binding"/>
    <property type="evidence" value="ECO:0007669"/>
    <property type="project" value="UniProtKB-KW"/>
</dbReference>
<keyword evidence="5" id="KW-0408">Iron</keyword>
<dbReference type="SUPFAM" id="SSF55961">
    <property type="entry name" value="Bet v1-like"/>
    <property type="match status" value="1"/>
</dbReference>
<dbReference type="InterPro" id="IPR017941">
    <property type="entry name" value="Rieske_2Fe-2S"/>
</dbReference>
<evidence type="ECO:0000256" key="5">
    <source>
        <dbReference type="ARBA" id="ARBA00023004"/>
    </source>
</evidence>
<evidence type="ECO:0000256" key="1">
    <source>
        <dbReference type="ARBA" id="ARBA00008751"/>
    </source>
</evidence>
<organism evidence="8 9">
    <name type="scientific">Pigmentiphaga kullae</name>
    <dbReference type="NCBI Taxonomy" id="151784"/>
    <lineage>
        <taxon>Bacteria</taxon>
        <taxon>Pseudomonadati</taxon>
        <taxon>Pseudomonadota</taxon>
        <taxon>Betaproteobacteria</taxon>
        <taxon>Burkholderiales</taxon>
        <taxon>Alcaligenaceae</taxon>
        <taxon>Pigmentiphaga</taxon>
    </lineage>
</organism>
<name>A0A4Q7N6U4_9BURK</name>
<evidence type="ECO:0000259" key="7">
    <source>
        <dbReference type="PROSITE" id="PS51296"/>
    </source>
</evidence>
<comment type="similarity">
    <text evidence="1">Belongs to the bacterial ring-hydroxylating dioxygenase alpha subunit family.</text>
</comment>
<dbReference type="Gene3D" id="2.102.10.10">
    <property type="entry name" value="Rieske [2Fe-2S] iron-sulphur domain"/>
    <property type="match status" value="1"/>
</dbReference>
<evidence type="ECO:0000313" key="9">
    <source>
        <dbReference type="Proteomes" id="UP000292445"/>
    </source>
</evidence>
<dbReference type="InterPro" id="IPR015879">
    <property type="entry name" value="Ring_hydroxy_dOase_asu_C_dom"/>
</dbReference>
<keyword evidence="4" id="KW-0560">Oxidoreductase</keyword>
<sequence length="440" mass="49252">MSAMFAREHGGGEAGLDPSSLIWQDERHFRVHTRAYTDQAVFDAEMARVFSKVWVYVGHESEIPNPGDFKTAYIGTQPVIVSRADDGSVHVLVNRCVHRGAVIARETRGTVRDFTCPYHGWVFGLDGRLLAVSERNDSGGYAPDFDAPEGLHRVPKVDAYRGLIFANLDPDAVDLDTYLGRAKKTIDRKFGRSPAGRIALRGKPFVMRYQGNWKFQIENIVDAYHFLHTHKGFVALQAKYGESTGDYGAHKGGSAKAMRQIRFKGSSWALRHGHAQLENSGTADPEALLNGPHRAYYEALRDIHGEEEFAFVVGRMSGTIFPNLGLIHQQIRTWRPIAPDLTEVTIYLYDLVDAPREFNEGWMRSQERFYGPAGHGMADDVDIFARNQQGLAGSAVEWLVLERGLQTDEKLASGDIKGLPASEAPQRALWLAWKQLMARR</sequence>
<evidence type="ECO:0000256" key="2">
    <source>
        <dbReference type="ARBA" id="ARBA00022714"/>
    </source>
</evidence>
<dbReference type="PANTHER" id="PTHR43756:SF1">
    <property type="entry name" value="3-PHENYLPROPIONATE_CINNAMIC ACID DIOXYGENASE SUBUNIT ALPHA"/>
    <property type="match status" value="1"/>
</dbReference>
<dbReference type="PRINTS" id="PR00090">
    <property type="entry name" value="RNGDIOXGNASE"/>
</dbReference>
<dbReference type="Gene3D" id="3.90.380.10">
    <property type="entry name" value="Naphthalene 1,2-dioxygenase Alpha Subunit, Chain A, domain 1"/>
    <property type="match status" value="1"/>
</dbReference>
<evidence type="ECO:0000256" key="3">
    <source>
        <dbReference type="ARBA" id="ARBA00022723"/>
    </source>
</evidence>
<keyword evidence="2" id="KW-0001">2Fe-2S</keyword>
<dbReference type="Proteomes" id="UP000292445">
    <property type="component" value="Unassembled WGS sequence"/>
</dbReference>
<dbReference type="InterPro" id="IPR001663">
    <property type="entry name" value="Rng_hydr_dOase-A"/>
</dbReference>
<feature type="domain" description="Rieske" evidence="7">
    <location>
        <begin position="55"/>
        <end position="166"/>
    </location>
</feature>
<dbReference type="GO" id="GO:0051213">
    <property type="term" value="F:dioxygenase activity"/>
    <property type="evidence" value="ECO:0007669"/>
    <property type="project" value="UniProtKB-KW"/>
</dbReference>
<keyword evidence="6" id="KW-0411">Iron-sulfur</keyword>
<dbReference type="Pfam" id="PF00848">
    <property type="entry name" value="Ring_hydroxyl_A"/>
    <property type="match status" value="1"/>
</dbReference>
<keyword evidence="9" id="KW-1185">Reference proteome</keyword>
<evidence type="ECO:0000256" key="6">
    <source>
        <dbReference type="ARBA" id="ARBA00023014"/>
    </source>
</evidence>
<comment type="caution">
    <text evidence="8">The sequence shown here is derived from an EMBL/GenBank/DDBJ whole genome shotgun (WGS) entry which is preliminary data.</text>
</comment>
<dbReference type="Pfam" id="PF00355">
    <property type="entry name" value="Rieske"/>
    <property type="match status" value="1"/>
</dbReference>
<dbReference type="RefSeq" id="WP_130362128.1">
    <property type="nucleotide sequence ID" value="NZ_SGXC01000004.1"/>
</dbReference>
<dbReference type="InterPro" id="IPR036922">
    <property type="entry name" value="Rieske_2Fe-2S_sf"/>
</dbReference>
<keyword evidence="3" id="KW-0479">Metal-binding</keyword>